<dbReference type="PROSITE" id="PS50931">
    <property type="entry name" value="HTH_LYSR"/>
    <property type="match status" value="1"/>
</dbReference>
<dbReference type="InterPro" id="IPR036388">
    <property type="entry name" value="WH-like_DNA-bd_sf"/>
</dbReference>
<dbReference type="RefSeq" id="WP_130592713.1">
    <property type="nucleotide sequence ID" value="NZ_CP034752.1"/>
</dbReference>
<dbReference type="Gene3D" id="1.10.10.10">
    <property type="entry name" value="Winged helix-like DNA-binding domain superfamily/Winged helix DNA-binding domain"/>
    <property type="match status" value="1"/>
</dbReference>
<dbReference type="PANTHER" id="PTHR30118">
    <property type="entry name" value="HTH-TYPE TRANSCRIPTIONAL REGULATOR LEUO-RELATED"/>
    <property type="match status" value="1"/>
</dbReference>
<evidence type="ECO:0000259" key="5">
    <source>
        <dbReference type="PROSITE" id="PS50931"/>
    </source>
</evidence>
<dbReference type="InterPro" id="IPR037402">
    <property type="entry name" value="YidZ_PBP2"/>
</dbReference>
<sequence>MRKVENIPLDTELLNLFKALSETQSLTAAANKQGMSQAAASRALTKLRSIFNDQLFIKSGYGMQATPRARLLTPRVLAALQELDRLTDPDEFRPEELTRTLYVGAVDNGVFTIFSRVIGELFRQAPKARIEILPIGEDLCSSLKYGTMDLAIFPLLALPSDFHEINLFETSYACLVRQGHPLTEYIGSGKIPSMEQINQYRRMQITVHDGKQGQGYAIDEGAFEHSADHDIAMSVPYFLAAPMILAETDFVLTLPCQTAHHFAEKNNLVVLPYPCDSRKFFTRLIWHHRVHYDPAVQWLRSLFIKCASEEGKLVKAKETESD</sequence>
<protein>
    <submittedName>
        <fullName evidence="6">LysR family transcriptional regulator</fullName>
    </submittedName>
</protein>
<dbReference type="EMBL" id="CP034752">
    <property type="protein sequence ID" value="QBH97782.1"/>
    <property type="molecule type" value="Genomic_DNA"/>
</dbReference>
<evidence type="ECO:0000313" key="6">
    <source>
        <dbReference type="EMBL" id="QBH97782.1"/>
    </source>
</evidence>
<dbReference type="AlphaFoldDB" id="A0A411WNK7"/>
<evidence type="ECO:0000256" key="1">
    <source>
        <dbReference type="ARBA" id="ARBA00009437"/>
    </source>
</evidence>
<dbReference type="OrthoDB" id="8557381at2"/>
<dbReference type="InterPro" id="IPR036390">
    <property type="entry name" value="WH_DNA-bd_sf"/>
</dbReference>
<name>A0A411WNK7_9GAMM</name>
<reference evidence="6 7" key="1">
    <citation type="submission" date="2019-03" db="EMBL/GenBank/DDBJ databases">
        <title>Pragia sp. nov. isolated from the gut tract of Carduelis flavirostris.</title>
        <authorList>
            <person name="Ge Y."/>
        </authorList>
    </citation>
    <scope>NUCLEOTIDE SEQUENCE [LARGE SCALE GENOMIC DNA]</scope>
    <source>
        <strain evidence="6 7">CF-458</strain>
    </source>
</reference>
<dbReference type="GO" id="GO:0003677">
    <property type="term" value="F:DNA binding"/>
    <property type="evidence" value="ECO:0007669"/>
    <property type="project" value="UniProtKB-KW"/>
</dbReference>
<dbReference type="Gene3D" id="3.40.190.10">
    <property type="entry name" value="Periplasmic binding protein-like II"/>
    <property type="match status" value="2"/>
</dbReference>
<dbReference type="InterPro" id="IPR000847">
    <property type="entry name" value="LysR_HTH_N"/>
</dbReference>
<gene>
    <name evidence="6" type="ORF">EKN56_16035</name>
</gene>
<keyword evidence="7" id="KW-1185">Reference proteome</keyword>
<evidence type="ECO:0000313" key="7">
    <source>
        <dbReference type="Proteomes" id="UP000293154"/>
    </source>
</evidence>
<keyword evidence="2" id="KW-0805">Transcription regulation</keyword>
<dbReference type="CDD" id="cd08417">
    <property type="entry name" value="PBP2_Nitroaromatics_like"/>
    <property type="match status" value="1"/>
</dbReference>
<dbReference type="PANTHER" id="PTHR30118:SF15">
    <property type="entry name" value="TRANSCRIPTIONAL REGULATORY PROTEIN"/>
    <property type="match status" value="1"/>
</dbReference>
<feature type="domain" description="HTH lysR-type" evidence="5">
    <location>
        <begin position="9"/>
        <end position="66"/>
    </location>
</feature>
<comment type="similarity">
    <text evidence="1">Belongs to the LysR transcriptional regulatory family.</text>
</comment>
<evidence type="ECO:0000256" key="2">
    <source>
        <dbReference type="ARBA" id="ARBA00023015"/>
    </source>
</evidence>
<organism evidence="6 7">
    <name type="scientific">Limnobaculum zhutongyuii</name>
    <dbReference type="NCBI Taxonomy" id="2498113"/>
    <lineage>
        <taxon>Bacteria</taxon>
        <taxon>Pseudomonadati</taxon>
        <taxon>Pseudomonadota</taxon>
        <taxon>Gammaproteobacteria</taxon>
        <taxon>Enterobacterales</taxon>
        <taxon>Budviciaceae</taxon>
        <taxon>Limnobaculum</taxon>
    </lineage>
</organism>
<evidence type="ECO:0000256" key="4">
    <source>
        <dbReference type="ARBA" id="ARBA00023163"/>
    </source>
</evidence>
<dbReference type="GO" id="GO:0003700">
    <property type="term" value="F:DNA-binding transcription factor activity"/>
    <property type="evidence" value="ECO:0007669"/>
    <property type="project" value="InterPro"/>
</dbReference>
<dbReference type="Proteomes" id="UP000293154">
    <property type="component" value="Chromosome"/>
</dbReference>
<dbReference type="InterPro" id="IPR050389">
    <property type="entry name" value="LysR-type_TF"/>
</dbReference>
<dbReference type="InterPro" id="IPR005119">
    <property type="entry name" value="LysR_subst-bd"/>
</dbReference>
<dbReference type="SUPFAM" id="SSF46785">
    <property type="entry name" value="Winged helix' DNA-binding domain"/>
    <property type="match status" value="1"/>
</dbReference>
<proteinExistence type="inferred from homology"/>
<keyword evidence="3" id="KW-0238">DNA-binding</keyword>
<dbReference type="KEGG" id="prag:EKN56_16035"/>
<dbReference type="Pfam" id="PF03466">
    <property type="entry name" value="LysR_substrate"/>
    <property type="match status" value="1"/>
</dbReference>
<dbReference type="SUPFAM" id="SSF53850">
    <property type="entry name" value="Periplasmic binding protein-like II"/>
    <property type="match status" value="1"/>
</dbReference>
<keyword evidence="4" id="KW-0804">Transcription</keyword>
<evidence type="ECO:0000256" key="3">
    <source>
        <dbReference type="ARBA" id="ARBA00023125"/>
    </source>
</evidence>
<accession>A0A411WNK7</accession>
<dbReference type="Pfam" id="PF00126">
    <property type="entry name" value="HTH_1"/>
    <property type="match status" value="1"/>
</dbReference>